<sequence>MWQEWNGEMEILVASSGQRKMDKSGLARSDSGGSTEVMGSLHGSDLADGYLAPFGGGRRVCMSSGSKVVDCWKMKVAIRVVSEDDDE</sequence>
<dbReference type="EnsemblPlants" id="evm.model.03.1792">
    <property type="protein sequence ID" value="cds.evm.model.03.1792"/>
    <property type="gene ID" value="evm.TU.03.1792"/>
</dbReference>
<feature type="region of interest" description="Disordered" evidence="1">
    <location>
        <begin position="16"/>
        <end position="38"/>
    </location>
</feature>
<dbReference type="Gramene" id="evm.model.03.1792">
    <property type="protein sequence ID" value="cds.evm.model.03.1792"/>
    <property type="gene ID" value="evm.TU.03.1792"/>
</dbReference>
<name>A0A803P6N6_CANSA</name>
<accession>A0A803P6N6</accession>
<dbReference type="EMBL" id="UZAU01000331">
    <property type="status" value="NOT_ANNOTATED_CDS"/>
    <property type="molecule type" value="Genomic_DNA"/>
</dbReference>
<evidence type="ECO:0000256" key="1">
    <source>
        <dbReference type="SAM" id="MobiDB-lite"/>
    </source>
</evidence>
<evidence type="ECO:0000313" key="2">
    <source>
        <dbReference type="EnsemblPlants" id="cds.evm.model.03.1792"/>
    </source>
</evidence>
<proteinExistence type="predicted"/>
<dbReference type="Proteomes" id="UP000596661">
    <property type="component" value="Chromosome 3"/>
</dbReference>
<protein>
    <submittedName>
        <fullName evidence="2">Uncharacterized protein</fullName>
    </submittedName>
</protein>
<reference evidence="2" key="2">
    <citation type="submission" date="2021-03" db="UniProtKB">
        <authorList>
            <consortium name="EnsemblPlants"/>
        </authorList>
    </citation>
    <scope>IDENTIFICATION</scope>
</reference>
<evidence type="ECO:0000313" key="3">
    <source>
        <dbReference type="Proteomes" id="UP000596661"/>
    </source>
</evidence>
<keyword evidence="3" id="KW-1185">Reference proteome</keyword>
<organism evidence="2 3">
    <name type="scientific">Cannabis sativa</name>
    <name type="common">Hemp</name>
    <name type="synonym">Marijuana</name>
    <dbReference type="NCBI Taxonomy" id="3483"/>
    <lineage>
        <taxon>Eukaryota</taxon>
        <taxon>Viridiplantae</taxon>
        <taxon>Streptophyta</taxon>
        <taxon>Embryophyta</taxon>
        <taxon>Tracheophyta</taxon>
        <taxon>Spermatophyta</taxon>
        <taxon>Magnoliopsida</taxon>
        <taxon>eudicotyledons</taxon>
        <taxon>Gunneridae</taxon>
        <taxon>Pentapetalae</taxon>
        <taxon>rosids</taxon>
        <taxon>fabids</taxon>
        <taxon>Rosales</taxon>
        <taxon>Cannabaceae</taxon>
        <taxon>Cannabis</taxon>
    </lineage>
</organism>
<reference evidence="2" key="1">
    <citation type="submission" date="2018-11" db="EMBL/GenBank/DDBJ databases">
        <authorList>
            <person name="Grassa J C."/>
        </authorList>
    </citation>
    <scope>NUCLEOTIDE SEQUENCE [LARGE SCALE GENOMIC DNA]</scope>
</reference>
<dbReference type="AlphaFoldDB" id="A0A803P6N6"/>